<dbReference type="GO" id="GO:0016740">
    <property type="term" value="F:transferase activity"/>
    <property type="evidence" value="ECO:0007669"/>
    <property type="project" value="UniProtKB-KW"/>
</dbReference>
<evidence type="ECO:0000313" key="1">
    <source>
        <dbReference type="EMBL" id="SHE69879.1"/>
    </source>
</evidence>
<dbReference type="OrthoDB" id="973857at2"/>
<reference evidence="2" key="1">
    <citation type="submission" date="2016-11" db="EMBL/GenBank/DDBJ databases">
        <authorList>
            <person name="Varghese N."/>
            <person name="Submissions S."/>
        </authorList>
    </citation>
    <scope>NUCLEOTIDE SEQUENCE [LARGE SCALE GENOMIC DNA]</scope>
    <source>
        <strain evidence="2">DSM 26898</strain>
    </source>
</reference>
<proteinExistence type="predicted"/>
<gene>
    <name evidence="1" type="ORF">SAMN05444408_103175</name>
</gene>
<dbReference type="Proteomes" id="UP000184236">
    <property type="component" value="Unassembled WGS sequence"/>
</dbReference>
<evidence type="ECO:0000313" key="2">
    <source>
        <dbReference type="Proteomes" id="UP000184236"/>
    </source>
</evidence>
<organism evidence="1 2">
    <name type="scientific">Chryseobacterium takakiae</name>
    <dbReference type="NCBI Taxonomy" id="1302685"/>
    <lineage>
        <taxon>Bacteria</taxon>
        <taxon>Pseudomonadati</taxon>
        <taxon>Bacteroidota</taxon>
        <taxon>Flavobacteriia</taxon>
        <taxon>Flavobacteriales</taxon>
        <taxon>Weeksellaceae</taxon>
        <taxon>Chryseobacterium group</taxon>
        <taxon>Chryseobacterium</taxon>
    </lineage>
</organism>
<keyword evidence="2" id="KW-1185">Reference proteome</keyword>
<name>A0A1M4VLM9_9FLAO</name>
<dbReference type="EMBL" id="FQVO01000003">
    <property type="protein sequence ID" value="SHE69879.1"/>
    <property type="molecule type" value="Genomic_DNA"/>
</dbReference>
<protein>
    <submittedName>
        <fullName evidence="1">Glycosyltransferase involved in cell wall bisynthesis</fullName>
    </submittedName>
</protein>
<dbReference type="SUPFAM" id="SSF53756">
    <property type="entry name" value="UDP-Glycosyltransferase/glycogen phosphorylase"/>
    <property type="match status" value="1"/>
</dbReference>
<accession>A0A1M4VLM9</accession>
<dbReference type="Gene3D" id="3.40.50.2000">
    <property type="entry name" value="Glycogen Phosphorylase B"/>
    <property type="match status" value="1"/>
</dbReference>
<dbReference type="RefSeq" id="WP_072883861.1">
    <property type="nucleotide sequence ID" value="NZ_FQVO01000003.1"/>
</dbReference>
<dbReference type="STRING" id="1302685.SAMN05444408_103175"/>
<keyword evidence="1" id="KW-0808">Transferase</keyword>
<dbReference type="AlphaFoldDB" id="A0A1M4VLM9"/>
<sequence length="499" mass="59129">MSRLLENKKYFLKTLKIAKLLFKEKKYDDCLMYIEKISYSAWYNFPGYYTSNCFESIIRKIALKSLDFDNEENNMHTQDTTLHLFSEICNIGGHSRLIFSWIENDTTSKHYLMSTWQNFQEVSEIAESYLYKINNNLFVYDQNLSIIEKAQKIVDTLKKNQFSRIILHIHPHDLIPSMIFSSKKIKSPVFFLNHAEHTYWLGAPVADFLLQIRESNILKDSKNRNIPVQDQFFLPIPVRQSYSVKKLEKQTFNIISIGRESKYEPNQEYNFYEEALRIVKKFEYVVFTIVGIESNNPNRKTYQHESLIFIHPTRDINLYIENADLYLEGFPIPSFTSLLEPAMAGVPFVLHYNPASVYKVFEDHEEKGIFYPKDLKNWQIEVDRMITDENYRNFINNLQLTYLQENYSSQGWNLKLKRIKDFSRDKQHKIRSVSNEEKFVKGIDEELVSVIESKPTDHYSYTTSLGFFSKLKVIKLSINNPLWVKVLPCKQTIKYLFNN</sequence>